<sequence length="202" mass="24168">MEDFFKSLTQTKDEEELIDFCRKNILHGTPKIFINKEGDYYDFRKRISNEYFIDFHEVYITGSAKLGFSPYKRKEFDLESDIDVTIVSVKLYERIMNFIQDYQLQLRESRKTVSEKEIKEYHKFLEYTAIGWMRPDLLPISFRGNEIKSSWFQFFQSISYGRSEVGNYKVTAGVFKSHKYLERYIVSGIKQLKKSIEIEKLS</sequence>
<dbReference type="Proteomes" id="UP000598271">
    <property type="component" value="Unassembled WGS sequence"/>
</dbReference>
<comment type="caution">
    <text evidence="1">The sequence shown here is derived from an EMBL/GenBank/DDBJ whole genome shotgun (WGS) entry which is preliminary data.</text>
</comment>
<evidence type="ECO:0000313" key="1">
    <source>
        <dbReference type="EMBL" id="GHB68932.1"/>
    </source>
</evidence>
<dbReference type="EMBL" id="BMXF01000002">
    <property type="protein sequence ID" value="GHB68932.1"/>
    <property type="molecule type" value="Genomic_DNA"/>
</dbReference>
<dbReference type="RefSeq" id="WP_189564589.1">
    <property type="nucleotide sequence ID" value="NZ_BMXF01000002.1"/>
</dbReference>
<dbReference type="AlphaFoldDB" id="A0A8J3D961"/>
<organism evidence="1 2">
    <name type="scientific">Persicitalea jodogahamensis</name>
    <dbReference type="NCBI Taxonomy" id="402147"/>
    <lineage>
        <taxon>Bacteria</taxon>
        <taxon>Pseudomonadati</taxon>
        <taxon>Bacteroidota</taxon>
        <taxon>Cytophagia</taxon>
        <taxon>Cytophagales</taxon>
        <taxon>Spirosomataceae</taxon>
        <taxon>Persicitalea</taxon>
    </lineage>
</organism>
<protein>
    <submittedName>
        <fullName evidence="1">Uncharacterized protein</fullName>
    </submittedName>
</protein>
<keyword evidence="2" id="KW-1185">Reference proteome</keyword>
<proteinExistence type="predicted"/>
<evidence type="ECO:0000313" key="2">
    <source>
        <dbReference type="Proteomes" id="UP000598271"/>
    </source>
</evidence>
<reference evidence="1 2" key="1">
    <citation type="journal article" date="2014" name="Int. J. Syst. Evol. Microbiol.">
        <title>Complete genome sequence of Corynebacterium casei LMG S-19264T (=DSM 44701T), isolated from a smear-ripened cheese.</title>
        <authorList>
            <consortium name="US DOE Joint Genome Institute (JGI-PGF)"/>
            <person name="Walter F."/>
            <person name="Albersmeier A."/>
            <person name="Kalinowski J."/>
            <person name="Ruckert C."/>
        </authorList>
    </citation>
    <scope>NUCLEOTIDE SEQUENCE [LARGE SCALE GENOMIC DNA]</scope>
    <source>
        <strain evidence="1 2">KCTC 12866</strain>
    </source>
</reference>
<gene>
    <name evidence="1" type="ORF">GCM10007390_23030</name>
</gene>
<name>A0A8J3D961_9BACT</name>
<accession>A0A8J3D961</accession>